<organism evidence="1 2">
    <name type="scientific">Paractinoplanes toevensis</name>
    <dbReference type="NCBI Taxonomy" id="571911"/>
    <lineage>
        <taxon>Bacteria</taxon>
        <taxon>Bacillati</taxon>
        <taxon>Actinomycetota</taxon>
        <taxon>Actinomycetes</taxon>
        <taxon>Micromonosporales</taxon>
        <taxon>Micromonosporaceae</taxon>
        <taxon>Paractinoplanes</taxon>
    </lineage>
</organism>
<reference evidence="1 2" key="1">
    <citation type="submission" date="2021-03" db="EMBL/GenBank/DDBJ databases">
        <title>Whole genome shotgun sequence of Actinoplanes toevensis NBRC 105298.</title>
        <authorList>
            <person name="Komaki H."/>
            <person name="Tamura T."/>
        </authorList>
    </citation>
    <scope>NUCLEOTIDE SEQUENCE [LARGE SCALE GENOMIC DNA]</scope>
    <source>
        <strain evidence="1 2">NBRC 105298</strain>
    </source>
</reference>
<proteinExistence type="predicted"/>
<comment type="caution">
    <text evidence="1">The sequence shown here is derived from an EMBL/GenBank/DDBJ whole genome shotgun (WGS) entry which is preliminary data.</text>
</comment>
<dbReference type="EMBL" id="BOQN01000007">
    <property type="protein sequence ID" value="GIM88772.1"/>
    <property type="molecule type" value="Genomic_DNA"/>
</dbReference>
<dbReference type="Proteomes" id="UP000677082">
    <property type="component" value="Unassembled WGS sequence"/>
</dbReference>
<name>A0A919VYA3_9ACTN</name>
<gene>
    <name evidence="1" type="ORF">Ato02nite_005650</name>
</gene>
<evidence type="ECO:0000313" key="2">
    <source>
        <dbReference type="Proteomes" id="UP000677082"/>
    </source>
</evidence>
<evidence type="ECO:0000313" key="1">
    <source>
        <dbReference type="EMBL" id="GIM88772.1"/>
    </source>
</evidence>
<keyword evidence="2" id="KW-1185">Reference proteome</keyword>
<dbReference type="RefSeq" id="WP_213004757.1">
    <property type="nucleotide sequence ID" value="NZ_BOQN01000007.1"/>
</dbReference>
<accession>A0A919VYA3</accession>
<protein>
    <submittedName>
        <fullName evidence="1">Uncharacterized protein</fullName>
    </submittedName>
</protein>
<dbReference type="AlphaFoldDB" id="A0A919VYA3"/>
<sequence length="245" mass="27083">MNQTTDPFGPHGFIETEVNGVTIRLTRTVDGGYTRRVRNGLHEYTGLGAGHHDATLAANECSDIRARLISGELARDIEADYQSRNNAVLAEVAQVLAEAYKAEADEVIHLRREPNPIPCGATGPVRVTRVFREVTCQACIDYEDERLGRHNSATLDAYATTARRDFTKGRIHCQDPTPAELDAIRHGVDNGDGTITVRTLPRQPWTLLKSLHARIGGQPTKQRAKFTALTFRVEQLAPYRSEVAA</sequence>